<dbReference type="PANTHER" id="PTHR18945">
    <property type="entry name" value="NEUROTRANSMITTER GATED ION CHANNEL"/>
    <property type="match status" value="1"/>
</dbReference>
<feature type="domain" description="Neurotransmitter-gated ion-channel ligand-binding" evidence="6">
    <location>
        <begin position="1"/>
        <end position="66"/>
    </location>
</feature>
<dbReference type="Pfam" id="PF02931">
    <property type="entry name" value="Neur_chan_LBD"/>
    <property type="match status" value="1"/>
</dbReference>
<proteinExistence type="predicted"/>
<keyword evidence="4 5" id="KW-0472">Membrane</keyword>
<dbReference type="InterPro" id="IPR038050">
    <property type="entry name" value="Neuro_actylchol_rec"/>
</dbReference>
<evidence type="ECO:0000259" key="7">
    <source>
        <dbReference type="Pfam" id="PF02932"/>
    </source>
</evidence>
<keyword evidence="2 5" id="KW-0812">Transmembrane</keyword>
<dbReference type="WBParaSite" id="PSAMB.scaffold1374size32453.g12786.t1">
    <property type="protein sequence ID" value="PSAMB.scaffold1374size32453.g12786.t1"/>
    <property type="gene ID" value="PSAMB.scaffold1374size32453.g12786"/>
</dbReference>
<evidence type="ECO:0000256" key="5">
    <source>
        <dbReference type="SAM" id="Phobius"/>
    </source>
</evidence>
<evidence type="ECO:0000313" key="8">
    <source>
        <dbReference type="Proteomes" id="UP000887566"/>
    </source>
</evidence>
<protein>
    <submittedName>
        <fullName evidence="9">Neurotransmitter-gated ion-channel transmembrane domain-containing protein</fullName>
    </submittedName>
</protein>
<dbReference type="Proteomes" id="UP000887566">
    <property type="component" value="Unplaced"/>
</dbReference>
<evidence type="ECO:0000256" key="2">
    <source>
        <dbReference type="ARBA" id="ARBA00022692"/>
    </source>
</evidence>
<dbReference type="Pfam" id="PF02932">
    <property type="entry name" value="Neur_chan_memb"/>
    <property type="match status" value="1"/>
</dbReference>
<dbReference type="Gene3D" id="2.70.170.10">
    <property type="entry name" value="Neurotransmitter-gated ion-channel ligand-binding domain"/>
    <property type="match status" value="1"/>
</dbReference>
<sequence>MHLGSWMHTGDQMDIFYSTPTDMDLYNKNTEWDLISFTARRQKSHLDTSATTWVDINYDLVIQRKPTYYLMTFVLPCVIITSISIIGIFAPFSDVGDREEKVTMGLTTLLTMAVILTIVTDKMPKSSEGMPLLGRVGTTCPWAIV</sequence>
<reference evidence="9" key="1">
    <citation type="submission" date="2022-11" db="UniProtKB">
        <authorList>
            <consortium name="WormBaseParasite"/>
        </authorList>
    </citation>
    <scope>IDENTIFICATION</scope>
</reference>
<dbReference type="InterPro" id="IPR036734">
    <property type="entry name" value="Neur_chan_lig-bd_sf"/>
</dbReference>
<keyword evidence="8" id="KW-1185">Reference proteome</keyword>
<dbReference type="InterPro" id="IPR006201">
    <property type="entry name" value="Neur_channel"/>
</dbReference>
<dbReference type="AlphaFoldDB" id="A0A914UYT2"/>
<dbReference type="CDD" id="cd19051">
    <property type="entry name" value="LGIC_TM_cation"/>
    <property type="match status" value="1"/>
</dbReference>
<dbReference type="SUPFAM" id="SSF63712">
    <property type="entry name" value="Nicotinic receptor ligand binding domain-like"/>
    <property type="match status" value="1"/>
</dbReference>
<dbReference type="InterPro" id="IPR006202">
    <property type="entry name" value="Neur_chan_lig-bd"/>
</dbReference>
<name>A0A914UYT2_9BILA</name>
<dbReference type="SUPFAM" id="SSF90112">
    <property type="entry name" value="Neurotransmitter-gated ion-channel transmembrane pore"/>
    <property type="match status" value="1"/>
</dbReference>
<organism evidence="8 9">
    <name type="scientific">Plectus sambesii</name>
    <dbReference type="NCBI Taxonomy" id="2011161"/>
    <lineage>
        <taxon>Eukaryota</taxon>
        <taxon>Metazoa</taxon>
        <taxon>Ecdysozoa</taxon>
        <taxon>Nematoda</taxon>
        <taxon>Chromadorea</taxon>
        <taxon>Plectida</taxon>
        <taxon>Plectina</taxon>
        <taxon>Plectoidea</taxon>
        <taxon>Plectidae</taxon>
        <taxon>Plectus</taxon>
    </lineage>
</organism>
<dbReference type="GO" id="GO:0005230">
    <property type="term" value="F:extracellular ligand-gated monoatomic ion channel activity"/>
    <property type="evidence" value="ECO:0007669"/>
    <property type="project" value="InterPro"/>
</dbReference>
<dbReference type="InterPro" id="IPR006029">
    <property type="entry name" value="Neurotrans-gated_channel_TM"/>
</dbReference>
<dbReference type="GO" id="GO:0004888">
    <property type="term" value="F:transmembrane signaling receptor activity"/>
    <property type="evidence" value="ECO:0007669"/>
    <property type="project" value="InterPro"/>
</dbReference>
<feature type="transmembrane region" description="Helical" evidence="5">
    <location>
        <begin position="102"/>
        <end position="120"/>
    </location>
</feature>
<keyword evidence="3 5" id="KW-1133">Transmembrane helix</keyword>
<comment type="subcellular location">
    <subcellularLocation>
        <location evidence="1">Membrane</location>
        <topology evidence="1">Multi-pass membrane protein</topology>
    </subcellularLocation>
</comment>
<evidence type="ECO:0000313" key="9">
    <source>
        <dbReference type="WBParaSite" id="PSAMB.scaffold1374size32453.g12786.t1"/>
    </source>
</evidence>
<evidence type="ECO:0000256" key="1">
    <source>
        <dbReference type="ARBA" id="ARBA00004141"/>
    </source>
</evidence>
<feature type="transmembrane region" description="Helical" evidence="5">
    <location>
        <begin position="68"/>
        <end position="90"/>
    </location>
</feature>
<feature type="domain" description="Neurotransmitter-gated ion-channel transmembrane" evidence="7">
    <location>
        <begin position="74"/>
        <end position="134"/>
    </location>
</feature>
<evidence type="ECO:0000256" key="4">
    <source>
        <dbReference type="ARBA" id="ARBA00023136"/>
    </source>
</evidence>
<accession>A0A914UYT2</accession>
<dbReference type="InterPro" id="IPR036719">
    <property type="entry name" value="Neuro-gated_channel_TM_sf"/>
</dbReference>
<evidence type="ECO:0000256" key="3">
    <source>
        <dbReference type="ARBA" id="ARBA00022989"/>
    </source>
</evidence>
<dbReference type="Gene3D" id="1.20.58.390">
    <property type="entry name" value="Neurotransmitter-gated ion-channel transmembrane domain"/>
    <property type="match status" value="1"/>
</dbReference>
<evidence type="ECO:0000259" key="6">
    <source>
        <dbReference type="Pfam" id="PF02931"/>
    </source>
</evidence>
<dbReference type="GO" id="GO:0016020">
    <property type="term" value="C:membrane"/>
    <property type="evidence" value="ECO:0007669"/>
    <property type="project" value="UniProtKB-SubCell"/>
</dbReference>